<dbReference type="EMBL" id="CP015449">
    <property type="protein sequence ID" value="AWH91495.1"/>
    <property type="molecule type" value="Genomic_DNA"/>
</dbReference>
<feature type="compositionally biased region" description="Low complexity" evidence="1">
    <location>
        <begin position="226"/>
        <end position="240"/>
    </location>
</feature>
<dbReference type="InterPro" id="IPR007331">
    <property type="entry name" value="Htaa"/>
</dbReference>
<feature type="region of interest" description="Disordered" evidence="1">
    <location>
        <begin position="207"/>
        <end position="240"/>
    </location>
</feature>
<evidence type="ECO:0000256" key="1">
    <source>
        <dbReference type="SAM" id="MobiDB-lite"/>
    </source>
</evidence>
<name>A0A2S1R5F9_9ACTN</name>
<keyword evidence="4" id="KW-1185">Reference proteome</keyword>
<evidence type="ECO:0000259" key="2">
    <source>
        <dbReference type="Pfam" id="PF04213"/>
    </source>
</evidence>
<reference evidence="3 4" key="1">
    <citation type="submission" date="2016-04" db="EMBL/GenBank/DDBJ databases">
        <title>Complete genome sequence of Dietzia lutea YIM 80766T, a strain isolated from desert soil in Egypt.</title>
        <authorList>
            <person name="Zhao J."/>
            <person name="Hu B."/>
            <person name="Geng S."/>
            <person name="Nie Y."/>
            <person name="Tang Y."/>
        </authorList>
    </citation>
    <scope>NUCLEOTIDE SEQUENCE [LARGE SCALE GENOMIC DNA]</scope>
    <source>
        <strain evidence="3 4">YIM 80766</strain>
    </source>
</reference>
<dbReference type="Proteomes" id="UP000244928">
    <property type="component" value="Chromosome"/>
</dbReference>
<dbReference type="AlphaFoldDB" id="A0A2S1R5F9"/>
<evidence type="ECO:0000313" key="3">
    <source>
        <dbReference type="EMBL" id="AWH91495.1"/>
    </source>
</evidence>
<proteinExistence type="predicted"/>
<sequence>MGLSALAVPATAGAADLDCAPSEATYEVTGGSIKWGFKQSFRNYFYGFAHGTHTFDGVSFEGTDNATDGKYVWPVTAGTVDGPGSATASGEGSVNFNAHGGVLNTTISNPTVEIDGTAGVLKLDWEGNEFTTDEDAEPVKIGGEQVVAATFALPAASDFHAPGQITVTSPASVIGENFVPAFNNYPSGSALDPVTLVLDITATCEAAPGGDDGGDDDDDQGTSPEGIFGSLGTLFGSLGA</sequence>
<dbReference type="KEGG" id="dlu:A6035_04155"/>
<accession>A0A2S1R5F9</accession>
<protein>
    <recommendedName>
        <fullName evidence="2">Htaa domain-containing protein</fullName>
    </recommendedName>
</protein>
<evidence type="ECO:0000313" key="4">
    <source>
        <dbReference type="Proteomes" id="UP000244928"/>
    </source>
</evidence>
<gene>
    <name evidence="3" type="ORF">A6035_04155</name>
</gene>
<organism evidence="3 4">
    <name type="scientific">Dietzia lutea</name>
    <dbReference type="NCBI Taxonomy" id="546160"/>
    <lineage>
        <taxon>Bacteria</taxon>
        <taxon>Bacillati</taxon>
        <taxon>Actinomycetota</taxon>
        <taxon>Actinomycetes</taxon>
        <taxon>Mycobacteriales</taxon>
        <taxon>Dietziaceae</taxon>
        <taxon>Dietzia</taxon>
    </lineage>
</organism>
<feature type="domain" description="Htaa" evidence="2">
    <location>
        <begin position="31"/>
        <end position="196"/>
    </location>
</feature>
<dbReference type="Pfam" id="PF04213">
    <property type="entry name" value="HtaA"/>
    <property type="match status" value="1"/>
</dbReference>